<evidence type="ECO:0000313" key="2">
    <source>
        <dbReference type="Proteomes" id="UP001732700"/>
    </source>
</evidence>
<name>A0ACD5W4Z0_AVESA</name>
<keyword evidence="2" id="KW-1185">Reference proteome</keyword>
<accession>A0ACD5W4Z0</accession>
<organism evidence="1 2">
    <name type="scientific">Avena sativa</name>
    <name type="common">Oat</name>
    <dbReference type="NCBI Taxonomy" id="4498"/>
    <lineage>
        <taxon>Eukaryota</taxon>
        <taxon>Viridiplantae</taxon>
        <taxon>Streptophyta</taxon>
        <taxon>Embryophyta</taxon>
        <taxon>Tracheophyta</taxon>
        <taxon>Spermatophyta</taxon>
        <taxon>Magnoliopsida</taxon>
        <taxon>Liliopsida</taxon>
        <taxon>Poales</taxon>
        <taxon>Poaceae</taxon>
        <taxon>BOP clade</taxon>
        <taxon>Pooideae</taxon>
        <taxon>Poodae</taxon>
        <taxon>Poeae</taxon>
        <taxon>Poeae Chloroplast Group 1 (Aveneae type)</taxon>
        <taxon>Aveninae</taxon>
        <taxon>Avena</taxon>
    </lineage>
</organism>
<protein>
    <submittedName>
        <fullName evidence="1">Uncharacterized protein</fullName>
    </submittedName>
</protein>
<evidence type="ECO:0000313" key="1">
    <source>
        <dbReference type="EnsemblPlants" id="AVESA.00010b.r2.4AG0579000.1.CDS"/>
    </source>
</evidence>
<sequence length="491" mass="51562">MDYHVQLELRGIPAQAWHLPTAEHILGSSCWIERLHPGTRSRSDLATFRLDGRARDPKEIKPEAVLVIVEQLPASSVNAKPITRTLTYPITIKLISAVIDDDALVAGAPPPDHGDGGGHGGNRDGPGQRAGRQRPHKRGRKRRRADDAPDGHADGMALDSCGWRQVRSGRADGVSCDAGWPGHGGGVPPAGAAIGLSLSLLSEVPASASEPLSPACRTPKDDALSGQTGASRSALPGVEAAEQLEHATSSGAPTPSARLEAATRLTQSLPPTTEAAQDNNFGQEPLAQACPLAQTQGPVAHAECAGNVDDSAAISTVQANVVLGAVATPAHAGVTPSKFTSPRKFATPPIVLRRRQLPRPAATPWTLGDFLKAVTCHLRPILPSPGKRARKQNLNFSPRRGCSSSVKKRPTAAAPPTAERRAQVQILRTLGVIDINETISPEVMSAYDRVFSAPIPLDILSAIAAIVDRELPIDPEAPPCTVLPAGCLIEV</sequence>
<reference evidence="1" key="2">
    <citation type="submission" date="2025-09" db="UniProtKB">
        <authorList>
            <consortium name="EnsemblPlants"/>
        </authorList>
    </citation>
    <scope>IDENTIFICATION</scope>
</reference>
<proteinExistence type="predicted"/>
<dbReference type="EnsemblPlants" id="AVESA.00010b.r2.4AG0579000.1">
    <property type="protein sequence ID" value="AVESA.00010b.r2.4AG0579000.1.CDS"/>
    <property type="gene ID" value="AVESA.00010b.r2.4AG0579000"/>
</dbReference>
<reference evidence="1" key="1">
    <citation type="submission" date="2021-05" db="EMBL/GenBank/DDBJ databases">
        <authorList>
            <person name="Scholz U."/>
            <person name="Mascher M."/>
            <person name="Fiebig A."/>
        </authorList>
    </citation>
    <scope>NUCLEOTIDE SEQUENCE [LARGE SCALE GENOMIC DNA]</scope>
</reference>
<dbReference type="Proteomes" id="UP001732700">
    <property type="component" value="Chromosome 4A"/>
</dbReference>